<dbReference type="PANTHER" id="PTHR33021:SF522">
    <property type="entry name" value="PHYTOCYANIN DOMAIN-CONTAINING PROTEIN"/>
    <property type="match status" value="1"/>
</dbReference>
<proteinExistence type="predicted"/>
<keyword evidence="2" id="KW-0325">Glycoprotein</keyword>
<reference evidence="5" key="1">
    <citation type="journal article" date="2025" name="Foods">
        <title>Unveiling the Microbial Signatures of Arabica Coffee Cherries: Insights into Ripeness Specific Diversity, Functional Traits, and Implications for Quality and Safety.</title>
        <authorList>
            <consortium name="RefSeq"/>
            <person name="Tenea G.N."/>
            <person name="Cifuentes V."/>
            <person name="Reyes P."/>
            <person name="Cevallos-Vallejos M."/>
        </authorList>
    </citation>
    <scope>NUCLEOTIDE SEQUENCE [LARGE SCALE GENOMIC DNA]</scope>
</reference>
<keyword evidence="1" id="KW-1015">Disulfide bond</keyword>
<evidence type="ECO:0000313" key="5">
    <source>
        <dbReference type="Proteomes" id="UP001652660"/>
    </source>
</evidence>
<evidence type="ECO:0000313" key="6">
    <source>
        <dbReference type="RefSeq" id="XP_027072813.1"/>
    </source>
</evidence>
<sequence length="152" mass="16035">MASQKMVLFGYLMVAAALLIGATADTHTVGNSLGWTVPPAGSVAYKTWAGTRDFAAGDTVVFQWSNTHTVAQVNQSGYDACSATNAIGEIHTSSPYNFTIASTDPYYFICSIDNHCKLGMKVKIQAGAASSLNASAFFTILVALATYFSSLV</sequence>
<dbReference type="OrthoDB" id="2015260at2759"/>
<reference evidence="6" key="2">
    <citation type="submission" date="2025-08" db="UniProtKB">
        <authorList>
            <consortium name="RefSeq"/>
        </authorList>
    </citation>
    <scope>IDENTIFICATION</scope>
    <source>
        <tissue evidence="6">Leaves</tissue>
    </source>
</reference>
<dbReference type="InterPro" id="IPR008972">
    <property type="entry name" value="Cupredoxin"/>
</dbReference>
<dbReference type="Proteomes" id="UP001652660">
    <property type="component" value="Chromosome 6e"/>
</dbReference>
<dbReference type="SUPFAM" id="SSF49503">
    <property type="entry name" value="Cupredoxins"/>
    <property type="match status" value="1"/>
</dbReference>
<dbReference type="InterPro" id="IPR039391">
    <property type="entry name" value="Phytocyanin-like"/>
</dbReference>
<dbReference type="RefSeq" id="XP_027072813.1">
    <property type="nucleotide sequence ID" value="XM_027217012.2"/>
</dbReference>
<dbReference type="PANTHER" id="PTHR33021">
    <property type="entry name" value="BLUE COPPER PROTEIN"/>
    <property type="match status" value="1"/>
</dbReference>
<keyword evidence="3" id="KW-0732">Signal</keyword>
<accession>A0A6P6SS18</accession>
<feature type="domain" description="Phytocyanin" evidence="4">
    <location>
        <begin position="25"/>
        <end position="128"/>
    </location>
</feature>
<dbReference type="FunFam" id="2.60.40.420:FF:000034">
    <property type="entry name" value="Cupredoxin superfamily protein"/>
    <property type="match status" value="1"/>
</dbReference>
<dbReference type="GeneID" id="113697409"/>
<evidence type="ECO:0000256" key="2">
    <source>
        <dbReference type="ARBA" id="ARBA00023180"/>
    </source>
</evidence>
<dbReference type="PROSITE" id="PS51485">
    <property type="entry name" value="PHYTOCYANIN"/>
    <property type="match status" value="1"/>
</dbReference>
<dbReference type="Pfam" id="PF02298">
    <property type="entry name" value="Cu_bind_like"/>
    <property type="match status" value="1"/>
</dbReference>
<feature type="chain" id="PRO_5044650582" evidence="3">
    <location>
        <begin position="25"/>
        <end position="152"/>
    </location>
</feature>
<evidence type="ECO:0000256" key="3">
    <source>
        <dbReference type="SAM" id="SignalP"/>
    </source>
</evidence>
<name>A0A6P6SS18_COFAR</name>
<organism evidence="5 6">
    <name type="scientific">Coffea arabica</name>
    <name type="common">Arabian coffee</name>
    <dbReference type="NCBI Taxonomy" id="13443"/>
    <lineage>
        <taxon>Eukaryota</taxon>
        <taxon>Viridiplantae</taxon>
        <taxon>Streptophyta</taxon>
        <taxon>Embryophyta</taxon>
        <taxon>Tracheophyta</taxon>
        <taxon>Spermatophyta</taxon>
        <taxon>Magnoliopsida</taxon>
        <taxon>eudicotyledons</taxon>
        <taxon>Gunneridae</taxon>
        <taxon>Pentapetalae</taxon>
        <taxon>asterids</taxon>
        <taxon>lamiids</taxon>
        <taxon>Gentianales</taxon>
        <taxon>Rubiaceae</taxon>
        <taxon>Ixoroideae</taxon>
        <taxon>Gardenieae complex</taxon>
        <taxon>Bertiereae - Coffeeae clade</taxon>
        <taxon>Coffeeae</taxon>
        <taxon>Coffea</taxon>
    </lineage>
</organism>
<keyword evidence="5" id="KW-1185">Reference proteome</keyword>
<dbReference type="InterPro" id="IPR003245">
    <property type="entry name" value="Phytocyanin_dom"/>
</dbReference>
<dbReference type="AlphaFoldDB" id="A0A6P6SS18"/>
<feature type="signal peptide" evidence="3">
    <location>
        <begin position="1"/>
        <end position="24"/>
    </location>
</feature>
<evidence type="ECO:0000256" key="1">
    <source>
        <dbReference type="ARBA" id="ARBA00023157"/>
    </source>
</evidence>
<gene>
    <name evidence="6" type="primary">LOC113697409</name>
</gene>
<dbReference type="GO" id="GO:0005886">
    <property type="term" value="C:plasma membrane"/>
    <property type="evidence" value="ECO:0007669"/>
    <property type="project" value="TreeGrafter"/>
</dbReference>
<dbReference type="Gene3D" id="2.60.40.420">
    <property type="entry name" value="Cupredoxins - blue copper proteins"/>
    <property type="match status" value="1"/>
</dbReference>
<dbReference type="GO" id="GO:0009055">
    <property type="term" value="F:electron transfer activity"/>
    <property type="evidence" value="ECO:0007669"/>
    <property type="project" value="InterPro"/>
</dbReference>
<evidence type="ECO:0000259" key="4">
    <source>
        <dbReference type="PROSITE" id="PS51485"/>
    </source>
</evidence>
<protein>
    <submittedName>
        <fullName evidence="6">Mavicyanin-like</fullName>
    </submittedName>
</protein>